<evidence type="ECO:0000313" key="2">
    <source>
        <dbReference type="Proteomes" id="UP000000466"/>
    </source>
</evidence>
<dbReference type="Proteomes" id="UP000000466">
    <property type="component" value="Chromosome"/>
</dbReference>
<sequence length="59" mass="6457">MRVGYTATFSLEIISVIVSGNFDLEKLITSCSGLLCKAARALKGRHQAYDAELQQIMGH</sequence>
<dbReference type="STRING" id="1117647.M5M_06105"/>
<dbReference type="KEGG" id="saga:M5M_06105"/>
<reference evidence="1 2" key="1">
    <citation type="journal article" date="2013" name="Genome Announc.">
        <title>Complete genome sequence of Simiduia agarivorans SA1(T), a marine bacterium able to degrade a variety of polysaccharides.</title>
        <authorList>
            <person name="Lin S.Y."/>
            <person name="Shieh W.Y."/>
            <person name="Chen J.S."/>
            <person name="Tang S.L."/>
        </authorList>
    </citation>
    <scope>NUCLEOTIDE SEQUENCE [LARGE SCALE GENOMIC DNA]</scope>
    <source>
        <strain evidence="2">DSM 21679 / JCM 13881 / BCRC 17597 / SA1</strain>
    </source>
</reference>
<evidence type="ECO:0000313" key="1">
    <source>
        <dbReference type="EMBL" id="AFU98416.1"/>
    </source>
</evidence>
<name>K4KHC9_SIMAS</name>
<proteinExistence type="predicted"/>
<protein>
    <submittedName>
        <fullName evidence="1">Uncharacterized protein</fullName>
    </submittedName>
</protein>
<keyword evidence="2" id="KW-1185">Reference proteome</keyword>
<dbReference type="AlphaFoldDB" id="K4KHC9"/>
<accession>K4KHC9</accession>
<dbReference type="HOGENOM" id="CLU_2958269_0_0_6"/>
<dbReference type="EMBL" id="CP003746">
    <property type="protein sequence ID" value="AFU98416.1"/>
    <property type="molecule type" value="Genomic_DNA"/>
</dbReference>
<gene>
    <name evidence="1" type="ordered locus">M5M_06105</name>
</gene>
<organism evidence="1 2">
    <name type="scientific">Simiduia agarivorans (strain DSM 21679 / JCM 13881 / BCRC 17597 / SA1)</name>
    <dbReference type="NCBI Taxonomy" id="1117647"/>
    <lineage>
        <taxon>Bacteria</taxon>
        <taxon>Pseudomonadati</taxon>
        <taxon>Pseudomonadota</taxon>
        <taxon>Gammaproteobacteria</taxon>
        <taxon>Cellvibrionales</taxon>
        <taxon>Cellvibrionaceae</taxon>
        <taxon>Simiduia</taxon>
    </lineage>
</organism>